<proteinExistence type="predicted"/>
<dbReference type="SUPFAM" id="SSF52794">
    <property type="entry name" value="PTS system IIB component-like"/>
    <property type="match status" value="1"/>
</dbReference>
<dbReference type="RefSeq" id="WP_111321473.1">
    <property type="nucleotide sequence ID" value="NZ_BIFX01000001.1"/>
</dbReference>
<reference evidence="3 4" key="1">
    <citation type="submission" date="2018-06" db="EMBL/GenBank/DDBJ databases">
        <title>Genomic Encyclopedia of Archaeal and Bacterial Type Strains, Phase II (KMG-II): from individual species to whole genera.</title>
        <authorList>
            <person name="Goeker M."/>
        </authorList>
    </citation>
    <scope>NUCLEOTIDE SEQUENCE [LARGE SCALE GENOMIC DNA]</scope>
    <source>
        <strain evidence="3 4">ATCC BAA-1881</strain>
    </source>
</reference>
<dbReference type="GO" id="GO:0009401">
    <property type="term" value="P:phosphoenolpyruvate-dependent sugar phosphotransferase system"/>
    <property type="evidence" value="ECO:0007669"/>
    <property type="project" value="InterPro"/>
</dbReference>
<dbReference type="InterPro" id="IPR003501">
    <property type="entry name" value="PTS_EIIB_2/3"/>
</dbReference>
<keyword evidence="4" id="KW-1185">Reference proteome</keyword>
<organism evidence="3 4">
    <name type="scientific">Thermosporothrix hazakensis</name>
    <dbReference type="NCBI Taxonomy" id="644383"/>
    <lineage>
        <taxon>Bacteria</taxon>
        <taxon>Bacillati</taxon>
        <taxon>Chloroflexota</taxon>
        <taxon>Ktedonobacteria</taxon>
        <taxon>Ktedonobacterales</taxon>
        <taxon>Thermosporotrichaceae</taxon>
        <taxon>Thermosporothrix</taxon>
    </lineage>
</organism>
<evidence type="ECO:0000313" key="3">
    <source>
        <dbReference type="EMBL" id="PZW32022.1"/>
    </source>
</evidence>
<dbReference type="Proteomes" id="UP000248806">
    <property type="component" value="Unassembled WGS sequence"/>
</dbReference>
<keyword evidence="1" id="KW-0808">Transferase</keyword>
<sequence>MKILAVCGMGFGSSMVLKMSIESVLKSAGIKADVRTADIGIAKSETADVIVTSSEFSKLLQNKNIPVVVVKNYVDKKEIGEKLLPIVQGEKKGS</sequence>
<comment type="caution">
    <text evidence="3">The sequence shown here is derived from an EMBL/GenBank/DDBJ whole genome shotgun (WGS) entry which is preliminary data.</text>
</comment>
<dbReference type="InterPro" id="IPR036095">
    <property type="entry name" value="PTS_EIIB-like_sf"/>
</dbReference>
<dbReference type="CDD" id="cd05563">
    <property type="entry name" value="PTS_IIB_ascorbate"/>
    <property type="match status" value="1"/>
</dbReference>
<dbReference type="InterPro" id="IPR013011">
    <property type="entry name" value="PTS_EIIB_2"/>
</dbReference>
<dbReference type="Gene3D" id="3.40.50.2300">
    <property type="match status" value="1"/>
</dbReference>
<accession>A0A326UP80</accession>
<dbReference type="Pfam" id="PF02302">
    <property type="entry name" value="PTS_IIB"/>
    <property type="match status" value="1"/>
</dbReference>
<feature type="domain" description="PTS EIIB type-2" evidence="2">
    <location>
        <begin position="1"/>
        <end position="91"/>
    </location>
</feature>
<evidence type="ECO:0000313" key="4">
    <source>
        <dbReference type="Proteomes" id="UP000248806"/>
    </source>
</evidence>
<dbReference type="PROSITE" id="PS51099">
    <property type="entry name" value="PTS_EIIB_TYPE_2"/>
    <property type="match status" value="1"/>
</dbReference>
<evidence type="ECO:0000259" key="2">
    <source>
        <dbReference type="PROSITE" id="PS51099"/>
    </source>
</evidence>
<dbReference type="OrthoDB" id="6603449at2"/>
<protein>
    <submittedName>
        <fullName evidence="3">PTS system ascorbate-specific IIB component</fullName>
    </submittedName>
</protein>
<gene>
    <name evidence="3" type="ORF">EI42_02048</name>
</gene>
<dbReference type="AlphaFoldDB" id="A0A326UP80"/>
<name>A0A326UP80_THEHA</name>
<dbReference type="EMBL" id="QKUF01000005">
    <property type="protein sequence ID" value="PZW32022.1"/>
    <property type="molecule type" value="Genomic_DNA"/>
</dbReference>
<dbReference type="GO" id="GO:0008982">
    <property type="term" value="F:protein-N(PI)-phosphohistidine-sugar phosphotransferase activity"/>
    <property type="evidence" value="ECO:0007669"/>
    <property type="project" value="InterPro"/>
</dbReference>
<evidence type="ECO:0000256" key="1">
    <source>
        <dbReference type="ARBA" id="ARBA00022679"/>
    </source>
</evidence>